<dbReference type="AlphaFoldDB" id="A0AAE8MV72"/>
<accession>A0AAE8MV72</accession>
<dbReference type="EMBL" id="ONZQ02000003">
    <property type="protein sequence ID" value="SPN99856.1"/>
    <property type="molecule type" value="Genomic_DNA"/>
</dbReference>
<feature type="region of interest" description="Disordered" evidence="1">
    <location>
        <begin position="214"/>
        <end position="242"/>
    </location>
</feature>
<evidence type="ECO:0000313" key="2">
    <source>
        <dbReference type="EMBL" id="SPN99856.1"/>
    </source>
</evidence>
<feature type="region of interest" description="Disordered" evidence="1">
    <location>
        <begin position="275"/>
        <end position="316"/>
    </location>
</feature>
<feature type="compositionally biased region" description="Polar residues" evidence="1">
    <location>
        <begin position="227"/>
        <end position="239"/>
    </location>
</feature>
<gene>
    <name evidence="2" type="ORF">DNG_02708</name>
</gene>
<proteinExistence type="predicted"/>
<feature type="compositionally biased region" description="Low complexity" evidence="1">
    <location>
        <begin position="7"/>
        <end position="24"/>
    </location>
</feature>
<keyword evidence="3" id="KW-1185">Reference proteome</keyword>
<feature type="compositionally biased region" description="Low complexity" evidence="1">
    <location>
        <begin position="295"/>
        <end position="316"/>
    </location>
</feature>
<protein>
    <submittedName>
        <fullName evidence="2">Uncharacterized protein</fullName>
    </submittedName>
</protein>
<feature type="region of interest" description="Disordered" evidence="1">
    <location>
        <begin position="528"/>
        <end position="560"/>
    </location>
</feature>
<comment type="caution">
    <text evidence="2">The sequence shown here is derived from an EMBL/GenBank/DDBJ whole genome shotgun (WGS) entry which is preliminary data.</text>
</comment>
<evidence type="ECO:0000313" key="3">
    <source>
        <dbReference type="Proteomes" id="UP001187682"/>
    </source>
</evidence>
<reference evidence="2" key="1">
    <citation type="submission" date="2018-03" db="EMBL/GenBank/DDBJ databases">
        <authorList>
            <person name="Guldener U."/>
        </authorList>
    </citation>
    <scope>NUCLEOTIDE SEQUENCE</scope>
</reference>
<evidence type="ECO:0000256" key="1">
    <source>
        <dbReference type="SAM" id="MobiDB-lite"/>
    </source>
</evidence>
<feature type="region of interest" description="Disordered" evidence="1">
    <location>
        <begin position="474"/>
        <end position="508"/>
    </location>
</feature>
<dbReference type="Proteomes" id="UP001187682">
    <property type="component" value="Unassembled WGS sequence"/>
</dbReference>
<organism evidence="2 3">
    <name type="scientific">Cephalotrichum gorgonifer</name>
    <dbReference type="NCBI Taxonomy" id="2041049"/>
    <lineage>
        <taxon>Eukaryota</taxon>
        <taxon>Fungi</taxon>
        <taxon>Dikarya</taxon>
        <taxon>Ascomycota</taxon>
        <taxon>Pezizomycotina</taxon>
        <taxon>Sordariomycetes</taxon>
        <taxon>Hypocreomycetidae</taxon>
        <taxon>Microascales</taxon>
        <taxon>Microascaceae</taxon>
        <taxon>Cephalotrichum</taxon>
    </lineage>
</organism>
<name>A0AAE8MV72_9PEZI</name>
<sequence>MLRRSTSRSGSTLSRSKSAASVRSAVQDLEHISPADAIRDAHVAATISFSRAMDRAKGSLTLPDAKYSLDDNLQPAAAGPRSDLHHRRSVRFIRPVVGSRSSVSSQGSYSRGDQTRTTLPLNVLRSSENRFLSRASSLCDVVGAQEREDAYFRALQASDDYCTPEDNICSAPSSYRRLRKSRSMFTPAVASLSIADHCSDYRFSGHQGFRSYTLRPDVSNDKENQRPLRTSHQLKTPKSMSFLRSRPDLPVRKFIQQENDAAVEMARDIFRKTAQQQERLKSYPSRFFRSRSKPSDMSSEARGSSMRSSSNTTIPLSLTSSSLSISRGSVRAKVRKVSSSLKTRLKKILNLNNKDCVDEDSIPGDVGGMCRTSTSFEAPWDRDAERSPILPCDGQTKGSTDYTINNVASRLPSFREVPGSLKSRQCSLESLQSDHRSVVGHRGSIRTNPLFEAVPGFDAREWEHHRLSVIKECSNHPSPPNYNKAASTLESPPYLDDRASTSGMALLPKPVPAVSGERVYSALMKRQREKDAFGTEASTGIMPSLPTDTQHTDEPDRYSPLTIRVEDSAVVEGNEG</sequence>
<feature type="region of interest" description="Disordered" evidence="1">
    <location>
        <begin position="1"/>
        <end position="24"/>
    </location>
</feature>